<evidence type="ECO:0000259" key="1">
    <source>
        <dbReference type="PROSITE" id="PS50943"/>
    </source>
</evidence>
<dbReference type="Proteomes" id="UP000469292">
    <property type="component" value="Unassembled WGS sequence"/>
</dbReference>
<name>A0A6I5NHE3_9BIFI</name>
<sequence>MTDYGCVPNLLLLGQIVRDARKQEGLTQQQLADKIGADRTWINRLEKGLLMNPGMNRLFDVFETLHLAMFLRRDDAAGIPAANMPAADPAAPRPLLQNLTYEEARAAILAAKASAGEVGEEGAK</sequence>
<dbReference type="InterPro" id="IPR010982">
    <property type="entry name" value="Lambda_DNA-bd_dom_sf"/>
</dbReference>
<dbReference type="CDD" id="cd00093">
    <property type="entry name" value="HTH_XRE"/>
    <property type="match status" value="1"/>
</dbReference>
<dbReference type="EMBL" id="VYSG01000001">
    <property type="protein sequence ID" value="NEG69733.1"/>
    <property type="molecule type" value="Genomic_DNA"/>
</dbReference>
<dbReference type="AlphaFoldDB" id="A0A6I5NHE3"/>
<dbReference type="Gene3D" id="1.10.260.40">
    <property type="entry name" value="lambda repressor-like DNA-binding domains"/>
    <property type="match status" value="1"/>
</dbReference>
<gene>
    <name evidence="2" type="ORF">F6S87_03740</name>
</gene>
<reference evidence="2 3" key="1">
    <citation type="submission" date="2019-09" db="EMBL/GenBank/DDBJ databases">
        <title>Phylogenetic characterization of a novel taxon of the genus Bifidobacterium: Bifidobacterium choloepi sp. nov.</title>
        <authorList>
            <person name="Modesto M."/>
            <person name="Satti M."/>
        </authorList>
    </citation>
    <scope>NUCLEOTIDE SEQUENCE [LARGE SCALE GENOMIC DNA]</scope>
    <source>
        <strain evidence="2 3">BRDM6</strain>
    </source>
</reference>
<comment type="caution">
    <text evidence="2">The sequence shown here is derived from an EMBL/GenBank/DDBJ whole genome shotgun (WGS) entry which is preliminary data.</text>
</comment>
<dbReference type="RefSeq" id="WP_163227266.1">
    <property type="nucleotide sequence ID" value="NZ_VYSG01000001.1"/>
</dbReference>
<accession>A0A6I5NHE3</accession>
<feature type="domain" description="HTH cro/C1-type" evidence="1">
    <location>
        <begin position="17"/>
        <end position="48"/>
    </location>
</feature>
<dbReference type="InterPro" id="IPR001387">
    <property type="entry name" value="Cro/C1-type_HTH"/>
</dbReference>
<dbReference type="Pfam" id="PF01381">
    <property type="entry name" value="HTH_3"/>
    <property type="match status" value="1"/>
</dbReference>
<proteinExistence type="predicted"/>
<dbReference type="GO" id="GO:0003677">
    <property type="term" value="F:DNA binding"/>
    <property type="evidence" value="ECO:0007669"/>
    <property type="project" value="InterPro"/>
</dbReference>
<dbReference type="SUPFAM" id="SSF47413">
    <property type="entry name" value="lambda repressor-like DNA-binding domains"/>
    <property type="match status" value="1"/>
</dbReference>
<evidence type="ECO:0000313" key="2">
    <source>
        <dbReference type="EMBL" id="NEG69733.1"/>
    </source>
</evidence>
<dbReference type="SMART" id="SM00530">
    <property type="entry name" value="HTH_XRE"/>
    <property type="match status" value="1"/>
</dbReference>
<protein>
    <submittedName>
        <fullName evidence="2">Helix-turn-helix domain-containing protein</fullName>
    </submittedName>
</protein>
<organism evidence="2 3">
    <name type="scientific">Bifidobacterium choloepi</name>
    <dbReference type="NCBI Taxonomy" id="2614131"/>
    <lineage>
        <taxon>Bacteria</taxon>
        <taxon>Bacillati</taxon>
        <taxon>Actinomycetota</taxon>
        <taxon>Actinomycetes</taxon>
        <taxon>Bifidobacteriales</taxon>
        <taxon>Bifidobacteriaceae</taxon>
        <taxon>Bifidobacterium</taxon>
    </lineage>
</organism>
<dbReference type="PROSITE" id="PS50943">
    <property type="entry name" value="HTH_CROC1"/>
    <property type="match status" value="1"/>
</dbReference>
<evidence type="ECO:0000313" key="3">
    <source>
        <dbReference type="Proteomes" id="UP000469292"/>
    </source>
</evidence>
<keyword evidence="3" id="KW-1185">Reference proteome</keyword>